<name>A0A494VRX2_9SPHI</name>
<dbReference type="Proteomes" id="UP000270046">
    <property type="component" value="Chromosome"/>
</dbReference>
<accession>A0A494VRX2</accession>
<protein>
    <submittedName>
        <fullName evidence="1">Uncharacterized protein</fullName>
    </submittedName>
</protein>
<proteinExistence type="predicted"/>
<organism evidence="1 2">
    <name type="scientific">Mucilaginibacter celer</name>
    <dbReference type="NCBI Taxonomy" id="2305508"/>
    <lineage>
        <taxon>Bacteria</taxon>
        <taxon>Pseudomonadati</taxon>
        <taxon>Bacteroidota</taxon>
        <taxon>Sphingobacteriia</taxon>
        <taxon>Sphingobacteriales</taxon>
        <taxon>Sphingobacteriaceae</taxon>
        <taxon>Mucilaginibacter</taxon>
    </lineage>
</organism>
<evidence type="ECO:0000313" key="1">
    <source>
        <dbReference type="EMBL" id="AYL98357.1"/>
    </source>
</evidence>
<dbReference type="AlphaFoldDB" id="A0A494VRX2"/>
<dbReference type="OrthoDB" id="1253311at2"/>
<sequence>MSDKQKLVLSSTHLDSQGMMMTKEALLSGLSYLNGDRMVKLGVEHIRTFPPMGAIINGEVTQGKDEAYYLIGEATYFDNKEQAVLDDGSVIIKESFLEGGKPFWESKIEEINIIEISTDPANFESFNNFNEFINILNEGAEFEFASSMTGRKSALPDPELIIKLTQTIVLALGIGATKIPEKVGEAIGEDIVKFYKFLSKAVVEIIKRAVPANRPKNFVIQYNYLSYLIELIVTTHKHDEVLNSVTKEKLKTIKEKIERLKNLKPEKIQFIFNENKEWEFNYLLTEKGEAIGSEKAFKNRDEMYKNLLKNN</sequence>
<evidence type="ECO:0000313" key="2">
    <source>
        <dbReference type="Proteomes" id="UP000270046"/>
    </source>
</evidence>
<keyword evidence="2" id="KW-1185">Reference proteome</keyword>
<dbReference type="KEGG" id="muh:HYN43_025075"/>
<gene>
    <name evidence="1" type="ORF">HYN43_025075</name>
</gene>
<dbReference type="RefSeq" id="WP_119406635.1">
    <property type="nucleotide sequence ID" value="NZ_CP032869.1"/>
</dbReference>
<dbReference type="EMBL" id="CP032869">
    <property type="protein sequence ID" value="AYL98357.1"/>
    <property type="molecule type" value="Genomic_DNA"/>
</dbReference>
<reference evidence="1 2" key="1">
    <citation type="submission" date="2018-10" db="EMBL/GenBank/DDBJ databases">
        <title>Genome sequencing of Mucilaginibacter sp. HYN0043.</title>
        <authorList>
            <person name="Kim M."/>
            <person name="Yi H."/>
        </authorList>
    </citation>
    <scope>NUCLEOTIDE SEQUENCE [LARGE SCALE GENOMIC DNA]</scope>
    <source>
        <strain evidence="1 2">HYN0043</strain>
    </source>
</reference>